<accession>A0A8B8E9H9</accession>
<feature type="compositionally biased region" description="Basic residues" evidence="8">
    <location>
        <begin position="630"/>
        <end position="642"/>
    </location>
</feature>
<evidence type="ECO:0000256" key="8">
    <source>
        <dbReference type="SAM" id="MobiDB-lite"/>
    </source>
</evidence>
<dbReference type="Gene3D" id="3.40.220.10">
    <property type="entry name" value="Leucine Aminopeptidase, subunit E, domain 1"/>
    <property type="match status" value="3"/>
</dbReference>
<feature type="compositionally biased region" description="Basic and acidic residues" evidence="8">
    <location>
        <begin position="647"/>
        <end position="660"/>
    </location>
</feature>
<feature type="region of interest" description="Disordered" evidence="8">
    <location>
        <begin position="2025"/>
        <end position="2059"/>
    </location>
</feature>
<dbReference type="Gene3D" id="3.90.228.10">
    <property type="match status" value="1"/>
</dbReference>
<comment type="subcellular location">
    <subcellularLocation>
        <location evidence="1">Nucleus</location>
    </subcellularLocation>
</comment>
<dbReference type="SMART" id="SM00678">
    <property type="entry name" value="WWE"/>
    <property type="match status" value="1"/>
</dbReference>
<feature type="region of interest" description="Disordered" evidence="8">
    <location>
        <begin position="153"/>
        <end position="172"/>
    </location>
</feature>
<feature type="compositionally biased region" description="Basic and acidic residues" evidence="8">
    <location>
        <begin position="1825"/>
        <end position="1835"/>
    </location>
</feature>
<evidence type="ECO:0000256" key="5">
    <source>
        <dbReference type="ARBA" id="ARBA00023242"/>
    </source>
</evidence>
<dbReference type="CDD" id="cd01439">
    <property type="entry name" value="TCCD_inducible_PARP_like"/>
    <property type="match status" value="1"/>
</dbReference>
<organism evidence="13 14">
    <name type="scientific">Crassostrea virginica</name>
    <name type="common">Eastern oyster</name>
    <dbReference type="NCBI Taxonomy" id="6565"/>
    <lineage>
        <taxon>Eukaryota</taxon>
        <taxon>Metazoa</taxon>
        <taxon>Spiralia</taxon>
        <taxon>Lophotrochozoa</taxon>
        <taxon>Mollusca</taxon>
        <taxon>Bivalvia</taxon>
        <taxon>Autobranchia</taxon>
        <taxon>Pteriomorphia</taxon>
        <taxon>Ostreida</taxon>
        <taxon>Ostreoidea</taxon>
        <taxon>Ostreidae</taxon>
        <taxon>Crassostrea</taxon>
    </lineage>
</organism>
<protein>
    <recommendedName>
        <fullName evidence="7">Poly [ADP-ribose] polymerase</fullName>
        <shortName evidence="7">PARP</shortName>
        <ecNumber evidence="7">2.4.2.-</ecNumber>
    </recommendedName>
</protein>
<gene>
    <name evidence="14" type="primary">LOC111133031</name>
</gene>
<dbReference type="PANTHER" id="PTHR14453">
    <property type="entry name" value="PARP/ZINC FINGER CCCH TYPE DOMAIN CONTAINING PROTEIN"/>
    <property type="match status" value="1"/>
</dbReference>
<feature type="domain" description="PARP catalytic" evidence="11">
    <location>
        <begin position="2239"/>
        <end position="2434"/>
    </location>
</feature>
<feature type="compositionally biased region" description="Polar residues" evidence="8">
    <location>
        <begin position="216"/>
        <end position="225"/>
    </location>
</feature>
<evidence type="ECO:0000256" key="7">
    <source>
        <dbReference type="RuleBase" id="RU362114"/>
    </source>
</evidence>
<dbReference type="InterPro" id="IPR052056">
    <property type="entry name" value="Mono-ARTD/PARP"/>
</dbReference>
<dbReference type="PROSITE" id="PS50918">
    <property type="entry name" value="WWE"/>
    <property type="match status" value="1"/>
</dbReference>
<feature type="domain" description="Macro" evidence="12">
    <location>
        <begin position="1625"/>
        <end position="1811"/>
    </location>
</feature>
<dbReference type="GeneID" id="111133031"/>
<evidence type="ECO:0000256" key="1">
    <source>
        <dbReference type="ARBA" id="ARBA00004123"/>
    </source>
</evidence>
<feature type="compositionally biased region" description="Polar residues" evidence="8">
    <location>
        <begin position="245"/>
        <end position="259"/>
    </location>
</feature>
<dbReference type="GO" id="GO:0003723">
    <property type="term" value="F:RNA binding"/>
    <property type="evidence" value="ECO:0007669"/>
    <property type="project" value="UniProtKB-UniRule"/>
</dbReference>
<dbReference type="Pfam" id="PF23085">
    <property type="entry name" value="RRM_PARP14_3"/>
    <property type="match status" value="2"/>
</dbReference>
<dbReference type="PROSITE" id="PS50102">
    <property type="entry name" value="RRM"/>
    <property type="match status" value="1"/>
</dbReference>
<dbReference type="SUPFAM" id="SSF52949">
    <property type="entry name" value="Macro domain-like"/>
    <property type="match status" value="3"/>
</dbReference>
<keyword evidence="2 7" id="KW-0328">Glycosyltransferase</keyword>
<evidence type="ECO:0000256" key="2">
    <source>
        <dbReference type="ARBA" id="ARBA00022676"/>
    </source>
</evidence>
<evidence type="ECO:0000259" key="11">
    <source>
        <dbReference type="PROSITE" id="PS51059"/>
    </source>
</evidence>
<dbReference type="GO" id="GO:0008270">
    <property type="term" value="F:zinc ion binding"/>
    <property type="evidence" value="ECO:0007669"/>
    <property type="project" value="InterPro"/>
</dbReference>
<feature type="region of interest" description="Disordered" evidence="8">
    <location>
        <begin position="573"/>
        <end position="661"/>
    </location>
</feature>
<dbReference type="SMART" id="SM00506">
    <property type="entry name" value="A1pp"/>
    <property type="match status" value="3"/>
</dbReference>
<evidence type="ECO:0000256" key="4">
    <source>
        <dbReference type="ARBA" id="ARBA00023027"/>
    </source>
</evidence>
<reference evidence="14" key="1">
    <citation type="submission" date="2025-08" db="UniProtKB">
        <authorList>
            <consortium name="RefSeq"/>
        </authorList>
    </citation>
    <scope>IDENTIFICATION</scope>
    <source>
        <tissue evidence="14">Whole sample</tissue>
    </source>
</reference>
<dbReference type="CDD" id="cd02907">
    <property type="entry name" value="Macro_Af1521_BAL-like"/>
    <property type="match status" value="1"/>
</dbReference>
<feature type="domain" description="RRM" evidence="9">
    <location>
        <begin position="753"/>
        <end position="827"/>
    </location>
</feature>
<keyword evidence="6" id="KW-0694">RNA-binding</keyword>
<dbReference type="SUPFAM" id="SSF117839">
    <property type="entry name" value="WWE domain"/>
    <property type="match status" value="1"/>
</dbReference>
<dbReference type="GO" id="GO:0005737">
    <property type="term" value="C:cytoplasm"/>
    <property type="evidence" value="ECO:0007669"/>
    <property type="project" value="TreeGrafter"/>
</dbReference>
<evidence type="ECO:0000259" key="9">
    <source>
        <dbReference type="PROSITE" id="PS50102"/>
    </source>
</evidence>
<dbReference type="InterPro" id="IPR012317">
    <property type="entry name" value="Poly(ADP-ribose)pol_cat_dom"/>
</dbReference>
<feature type="compositionally biased region" description="Basic and acidic residues" evidence="8">
    <location>
        <begin position="194"/>
        <end position="203"/>
    </location>
</feature>
<feature type="compositionally biased region" description="Basic residues" evidence="8">
    <location>
        <begin position="2036"/>
        <end position="2045"/>
    </location>
</feature>
<dbReference type="Pfam" id="PF02825">
    <property type="entry name" value="WWE"/>
    <property type="match status" value="1"/>
</dbReference>
<feature type="compositionally biased region" description="Polar residues" evidence="8">
    <location>
        <begin position="305"/>
        <end position="314"/>
    </location>
</feature>
<dbReference type="Pfam" id="PF00644">
    <property type="entry name" value="PARP"/>
    <property type="match status" value="1"/>
</dbReference>
<dbReference type="SUPFAM" id="SSF56399">
    <property type="entry name" value="ADP-ribosylation"/>
    <property type="match status" value="1"/>
</dbReference>
<dbReference type="GO" id="GO:0003714">
    <property type="term" value="F:transcription corepressor activity"/>
    <property type="evidence" value="ECO:0007669"/>
    <property type="project" value="TreeGrafter"/>
</dbReference>
<keyword evidence="4 7" id="KW-0520">NAD</keyword>
<feature type="compositionally biased region" description="Basic and acidic residues" evidence="8">
    <location>
        <begin position="383"/>
        <end position="396"/>
    </location>
</feature>
<evidence type="ECO:0000256" key="6">
    <source>
        <dbReference type="PROSITE-ProRule" id="PRU00176"/>
    </source>
</evidence>
<dbReference type="GO" id="GO:0003950">
    <property type="term" value="F:NAD+ poly-ADP-ribosyltransferase activity"/>
    <property type="evidence" value="ECO:0007669"/>
    <property type="project" value="UniProtKB-UniRule"/>
</dbReference>
<dbReference type="PROSITE" id="PS51154">
    <property type="entry name" value="MACRO"/>
    <property type="match status" value="3"/>
</dbReference>
<dbReference type="Gene3D" id="3.30.720.50">
    <property type="match status" value="1"/>
</dbReference>
<dbReference type="SUPFAM" id="SSF54928">
    <property type="entry name" value="RNA-binding domain, RBD"/>
    <property type="match status" value="2"/>
</dbReference>
<feature type="domain" description="Macro" evidence="12">
    <location>
        <begin position="1410"/>
        <end position="1599"/>
    </location>
</feature>
<sequence>MDMSSRIALSRRCILLKKVPDDVDEKCLSQCISGVKHCHRHNEFSLDKPETRWIVRLTTIEAAEKLIKNEEVSVTTSDGKERKLRVGGCPECIIPENWIENGTPETFDLTMFDSIGMASFRRKEEEQNDYKPDEPVGRELCSSMLKGSDIYEKVEKPEEKNPDKYVPPFEIPPISSPFSPKWSTTDDQHIYNSVNEEKTDDPQTYKVGPVVKPDNQVPSSNSHQRSMVDDFHPYNSVKEEEDIGVTTSRSNNEPQTFNVGPSKKPEHHKDDEDPYNTIDDLKLKSYIASGGDTPPPLPKRLGWISNENEPSLSTYMEPVSVKKMDSQQPASTSKDDASTVSVLNSPNTGYENAEKLSIIHSGDNNHLKPVAESPTLTAPESASQEKGKQEVDNVDKEGNDAVYQNLESFKRTENSYAPLAVRSTKTEAEPIPFIGASPLQTGSTSQQPPLQTGFMLPSPGAGGFVENSSNPQNHLQGINAMGLQNQPNVNFAMGNLYPVLHGTPFFPVSQLPEFGISDPSRGDKMVMQHPLTTRMTMPHPQMAGMAMPHPQMAGMAMPYPQMPGMAMPQPQMPGMDMPQPRMSGMDMPQPRMSGMDMPHPQMSGIDMPQPQIGVMPPKPDSKEEIETGRTRQKTSPRKKKPNKSASPRKEDSSNADKSVETEGSFKTIKVKLTQPLSKDTIENYFENKRKSGGGDIESCTITRGNEEEVQEALITFSASTAAKNCLQQKHIVSNTTITVQKYDPSDPSLWDMDKAFVTGLNPTTSEETLMDFLEPVAGVAPIKVQHGGQKDLAVVVFSGKPDFDAMSKRCKKKTLDGSTLSIQMVEKCNAVCVTGINKTITVDTVDNFFCNKRRSGGGEVETVDYKPQDGYCIVYYVNPSDAENVAARGSFIINEKEISVQLFYPCLGFSEEPINWDEMPSVDYQCNGHILKFLKNCKTESDQIEKTLLKNYVHLIWPKSKSGNCVKMQCTITEKVENAKEILKTWQEIAEKEMEKLIERYVVQKHTILKEAWPNVLDQLKTLNIDHPEKVAVLTEKKNCTVIVVGYEENAEALTRKILGLLTAEEMKIQNQAQMIMKNVPLDFHKCQQLWKTHFGKKIKTDFPDVECQIEIDKKEVNFSGKISDVHEAMIKMHEYLMSTKSKSLKISKGRYQIFTAKTVKERFIEELKGKGNKAVWNVTEDKVEMTSSNKKTVDEALEIFQEFIPEKHIKVKELIKVLTTHEWQGCVKELRDRYKEKVNVASSSSEVCVTATKDVFETVYKQVDSVLRTCSEKCSIDKKVVTLSKQQFSYMKYYGKNEIVKIKNAGGLGNLEVTENPALNTIEITGNVEEVKAAEEELMRFVRRLTEDTFNVSKPGAKAFFGSGKGREALKKTGKETSCIIVNRETLRNDQGNRASGGHRGARLEKPKKVAECQLQPLDKKFIVMNGDVTKLTVDVIVNAANEDLDHCGGLALAISRAGGKSIQEESKSYVLSHGKVIDGEAVSAPSPGRLPCKLLVHAVGPRWQGGNKEEEIKLRKAILKCLELADKDKFSSIAVPALSAGIFCYPVDQSVDTILSAIEFYFKNCREGKSSKIKEIYFCDIDDNILRAFIRCLKKKYGQDVKEIDVEEEVHQSSYPDEDIENEPEMHRRSDAKSKIKVISGELARMKVDVIVNSTDKSLDLSLGAISRSLLRAAGDSIQNECRLNHRNGIQPGEVVITKGGNLQCTQVYHGAIKRWDNGKGDALDVFKNFVDKCLHLASKNMMRSIAFPAIGTGRLGYSSELAANTMLNCCQNFLSGNESSSLEEIFFVIYDRDREILQAFQTVLKSGGVSRAAGATTPRYPRRTERGSGSHDKSFKLNKLSIEIRQGDITNERTDVIVNSITDNLNLSYGAASKAILKAAGDSIQKECSRGGISLSNDGYVVTSGGKMYCKHIIHVKTQKTADGWENVVTKALAHADKIGCQSIAFPALGTGVRGVDPADNAKAMFRAMRKCFPKNLQTVRVIIFQKDMVTVFLSTLKSTPQGPLNQVKDYVSGKIKEFGFDQDDGDSSSGSKHSHHSRRDHGSHSNHSNREYSQPPVEDRVTFLILSDTDRNIKKAKDSLDNVYQCKEIEYSRNTLANYQVEEIKKIAKEVDVVFTEKKLLLMGHGYEVSEAAVAILSFLHKVKDKEKAQAIYKYVKWQYETSQDKWLNFRDEVNLQIETAYHAKEKSCVVKDRTGTEYVIDFKNMEEYEKNNRHKKCKIQRLDKGERGSSSVGLPSKWKPMKSDQTMMEVTLRQGDKEYNDVLSHFQTSAGGSVKVSEIRRVQNPSLYQQYAAKRKEISLRNGKDPEKWLWHGTHPDTVNKIINNGFNRSYCGRNGTSYGAGVYFAVNASYSLGYCCQDSKGLKHMFAVQVATGDTCQGGGYMQFLPPKHGAGSHVTYDSASDNPANPVMFVIFHDSQAYPTYHIFLIK</sequence>
<keyword evidence="5" id="KW-0539">Nucleus</keyword>
<dbReference type="Pfam" id="PF23084">
    <property type="entry name" value="KH_PARP14_1"/>
    <property type="match status" value="1"/>
</dbReference>
<dbReference type="KEGG" id="cvn:111133031"/>
<feature type="domain" description="Macro" evidence="12">
    <location>
        <begin position="1832"/>
        <end position="2004"/>
    </location>
</feature>
<dbReference type="InterPro" id="IPR018123">
    <property type="entry name" value="WWE-dom_subgr"/>
</dbReference>
<feature type="region of interest" description="Disordered" evidence="8">
    <location>
        <begin position="194"/>
        <end position="396"/>
    </location>
</feature>
<dbReference type="InterPro" id="IPR012677">
    <property type="entry name" value="Nucleotide-bd_a/b_plait_sf"/>
</dbReference>
<name>A0A8B8E9H9_CRAVI</name>
<proteinExistence type="predicted"/>
<dbReference type="InterPro" id="IPR000504">
    <property type="entry name" value="RRM_dom"/>
</dbReference>
<keyword evidence="13" id="KW-1185">Reference proteome</keyword>
<dbReference type="InterPro" id="IPR057044">
    <property type="entry name" value="PARP14_KH_1"/>
</dbReference>
<dbReference type="SMART" id="SM00360">
    <property type="entry name" value="RRM"/>
    <property type="match status" value="3"/>
</dbReference>
<dbReference type="InterPro" id="IPR002589">
    <property type="entry name" value="Macro_dom"/>
</dbReference>
<feature type="region of interest" description="Disordered" evidence="8">
    <location>
        <begin position="1814"/>
        <end position="1835"/>
    </location>
</feature>
<dbReference type="InterPro" id="IPR037197">
    <property type="entry name" value="WWE_dom_sf"/>
</dbReference>
<feature type="compositionally biased region" description="Basic and acidic residues" evidence="8">
    <location>
        <begin position="153"/>
        <end position="163"/>
    </location>
</feature>
<feature type="compositionally biased region" description="Polar residues" evidence="8">
    <location>
        <begin position="326"/>
        <end position="350"/>
    </location>
</feature>
<dbReference type="GO" id="GO:0005634">
    <property type="term" value="C:nucleus"/>
    <property type="evidence" value="ECO:0007669"/>
    <property type="project" value="UniProtKB-SubCell"/>
</dbReference>
<dbReference type="InterPro" id="IPR035979">
    <property type="entry name" value="RBD_domain_sf"/>
</dbReference>
<dbReference type="OrthoDB" id="6145880at2759"/>
<keyword evidence="3 7" id="KW-0808">Transferase</keyword>
<dbReference type="GO" id="GO:0010629">
    <property type="term" value="P:negative regulation of gene expression"/>
    <property type="evidence" value="ECO:0007669"/>
    <property type="project" value="TreeGrafter"/>
</dbReference>
<dbReference type="InterPro" id="IPR004170">
    <property type="entry name" value="WWE_dom"/>
</dbReference>
<dbReference type="RefSeq" id="XP_022336780.1">
    <property type="nucleotide sequence ID" value="XM_022481072.1"/>
</dbReference>
<evidence type="ECO:0000313" key="13">
    <source>
        <dbReference type="Proteomes" id="UP000694844"/>
    </source>
</evidence>
<feature type="compositionally biased region" description="Basic and acidic residues" evidence="8">
    <location>
        <begin position="619"/>
        <end position="629"/>
    </location>
</feature>
<dbReference type="InterPro" id="IPR043472">
    <property type="entry name" value="Macro_dom-like"/>
</dbReference>
<evidence type="ECO:0000259" key="12">
    <source>
        <dbReference type="PROSITE" id="PS51154"/>
    </source>
</evidence>
<dbReference type="EC" id="2.4.2.-" evidence="7"/>
<dbReference type="Proteomes" id="UP000694844">
    <property type="component" value="Chromosome 5"/>
</dbReference>
<evidence type="ECO:0000313" key="14">
    <source>
        <dbReference type="RefSeq" id="XP_022336780.1"/>
    </source>
</evidence>
<feature type="domain" description="WWE" evidence="10">
    <location>
        <begin position="2148"/>
        <end position="2226"/>
    </location>
</feature>
<dbReference type="Gene3D" id="3.30.70.330">
    <property type="match status" value="3"/>
</dbReference>
<dbReference type="PANTHER" id="PTHR14453:SF67">
    <property type="entry name" value="POLY [ADP-RIBOSE] POLYMERASE"/>
    <property type="match status" value="1"/>
</dbReference>
<dbReference type="Pfam" id="PF01661">
    <property type="entry name" value="Macro"/>
    <property type="match status" value="3"/>
</dbReference>
<dbReference type="PROSITE" id="PS51059">
    <property type="entry name" value="PARP_CATALYTIC"/>
    <property type="match status" value="1"/>
</dbReference>
<evidence type="ECO:0000259" key="10">
    <source>
        <dbReference type="PROSITE" id="PS50918"/>
    </source>
</evidence>
<evidence type="ECO:0000256" key="3">
    <source>
        <dbReference type="ARBA" id="ARBA00022679"/>
    </source>
</evidence>